<organism evidence="2 3">
    <name type="scientific">Ascaris lumbricoides</name>
    <name type="common">Giant roundworm</name>
    <dbReference type="NCBI Taxonomy" id="6252"/>
    <lineage>
        <taxon>Eukaryota</taxon>
        <taxon>Metazoa</taxon>
        <taxon>Ecdysozoa</taxon>
        <taxon>Nematoda</taxon>
        <taxon>Chromadorea</taxon>
        <taxon>Rhabditida</taxon>
        <taxon>Spirurina</taxon>
        <taxon>Ascaridomorpha</taxon>
        <taxon>Ascaridoidea</taxon>
        <taxon>Ascarididae</taxon>
        <taxon>Ascaris</taxon>
    </lineage>
</organism>
<protein>
    <submittedName>
        <fullName evidence="3">Secreted protein</fullName>
    </submittedName>
</protein>
<feature type="compositionally biased region" description="Polar residues" evidence="1">
    <location>
        <begin position="1"/>
        <end position="18"/>
    </location>
</feature>
<evidence type="ECO:0000256" key="1">
    <source>
        <dbReference type="SAM" id="MobiDB-lite"/>
    </source>
</evidence>
<feature type="compositionally biased region" description="Low complexity" evidence="1">
    <location>
        <begin position="21"/>
        <end position="34"/>
    </location>
</feature>
<dbReference type="AlphaFoldDB" id="A0A0M3IBN6"/>
<accession>A0A0M3IBN6</accession>
<dbReference type="Proteomes" id="UP000036681">
    <property type="component" value="Unplaced"/>
</dbReference>
<proteinExistence type="predicted"/>
<feature type="region of interest" description="Disordered" evidence="1">
    <location>
        <begin position="1"/>
        <end position="40"/>
    </location>
</feature>
<sequence length="68" mass="6943">MQQSPVSMISNFSTTERSPISFGSVSSDVSVGRSGESGGGSGGDFASICCFSASAAFEFCLERNDGFA</sequence>
<dbReference type="WBParaSite" id="ALUE_0001515901-mRNA-1">
    <property type="protein sequence ID" value="ALUE_0001515901-mRNA-1"/>
    <property type="gene ID" value="ALUE_0001515901"/>
</dbReference>
<keyword evidence="2" id="KW-1185">Reference proteome</keyword>
<evidence type="ECO:0000313" key="2">
    <source>
        <dbReference type="Proteomes" id="UP000036681"/>
    </source>
</evidence>
<reference evidence="3" key="1">
    <citation type="submission" date="2017-02" db="UniProtKB">
        <authorList>
            <consortium name="WormBaseParasite"/>
        </authorList>
    </citation>
    <scope>IDENTIFICATION</scope>
</reference>
<name>A0A0M3IBN6_ASCLU</name>
<evidence type="ECO:0000313" key="3">
    <source>
        <dbReference type="WBParaSite" id="ALUE_0001515901-mRNA-1"/>
    </source>
</evidence>